<keyword evidence="5 7" id="KW-0472">Membrane</keyword>
<feature type="transmembrane region" description="Helical" evidence="7">
    <location>
        <begin position="20"/>
        <end position="43"/>
    </location>
</feature>
<dbReference type="PANTHER" id="PTHR22883">
    <property type="entry name" value="ZINC FINGER DHHC DOMAIN CONTAINING PROTEIN"/>
    <property type="match status" value="1"/>
</dbReference>
<evidence type="ECO:0000313" key="10">
    <source>
        <dbReference type="Proteomes" id="UP001209878"/>
    </source>
</evidence>
<evidence type="ECO:0000256" key="6">
    <source>
        <dbReference type="ARBA" id="ARBA00023315"/>
    </source>
</evidence>
<dbReference type="InterPro" id="IPR039859">
    <property type="entry name" value="PFA4/ZDH16/20/ERF2-like"/>
</dbReference>
<comment type="domain">
    <text evidence="7">The DHHC domain is required for palmitoyltransferase activity.</text>
</comment>
<evidence type="ECO:0000259" key="8">
    <source>
        <dbReference type="Pfam" id="PF01529"/>
    </source>
</evidence>
<dbReference type="GO" id="GO:0006612">
    <property type="term" value="P:protein targeting to membrane"/>
    <property type="evidence" value="ECO:0007669"/>
    <property type="project" value="TreeGrafter"/>
</dbReference>
<dbReference type="InterPro" id="IPR001594">
    <property type="entry name" value="Palmitoyltrfase_DHHC"/>
</dbReference>
<evidence type="ECO:0000256" key="7">
    <source>
        <dbReference type="RuleBase" id="RU079119"/>
    </source>
</evidence>
<dbReference type="GO" id="GO:0005794">
    <property type="term" value="C:Golgi apparatus"/>
    <property type="evidence" value="ECO:0007669"/>
    <property type="project" value="TreeGrafter"/>
</dbReference>
<evidence type="ECO:0000256" key="1">
    <source>
        <dbReference type="ARBA" id="ARBA00004141"/>
    </source>
</evidence>
<reference evidence="9" key="1">
    <citation type="journal article" date="2023" name="Mol. Biol. Evol.">
        <title>Third-Generation Sequencing Reveals the Adaptive Role of the Epigenome in Three Deep-Sea Polychaetes.</title>
        <authorList>
            <person name="Perez M."/>
            <person name="Aroh O."/>
            <person name="Sun Y."/>
            <person name="Lan Y."/>
            <person name="Juniper S.K."/>
            <person name="Young C.R."/>
            <person name="Angers B."/>
            <person name="Qian P.Y."/>
        </authorList>
    </citation>
    <scope>NUCLEOTIDE SEQUENCE</scope>
    <source>
        <strain evidence="9">R07B-5</strain>
    </source>
</reference>
<evidence type="ECO:0000256" key="5">
    <source>
        <dbReference type="ARBA" id="ARBA00023136"/>
    </source>
</evidence>
<dbReference type="AlphaFoldDB" id="A0AAD9KF86"/>
<keyword evidence="6 7" id="KW-0012">Acyltransferase</keyword>
<accession>A0AAD9KF86</accession>
<keyword evidence="3 7" id="KW-0812">Transmembrane</keyword>
<keyword evidence="2 7" id="KW-0808">Transferase</keyword>
<feature type="transmembrane region" description="Helical" evidence="7">
    <location>
        <begin position="55"/>
        <end position="80"/>
    </location>
</feature>
<comment type="catalytic activity">
    <reaction evidence="7">
        <text>L-cysteinyl-[protein] + hexadecanoyl-CoA = S-hexadecanoyl-L-cysteinyl-[protein] + CoA</text>
        <dbReference type="Rhea" id="RHEA:36683"/>
        <dbReference type="Rhea" id="RHEA-COMP:10131"/>
        <dbReference type="Rhea" id="RHEA-COMP:11032"/>
        <dbReference type="ChEBI" id="CHEBI:29950"/>
        <dbReference type="ChEBI" id="CHEBI:57287"/>
        <dbReference type="ChEBI" id="CHEBI:57379"/>
        <dbReference type="ChEBI" id="CHEBI:74151"/>
        <dbReference type="EC" id="2.3.1.225"/>
    </reaction>
</comment>
<feature type="domain" description="Palmitoyltransferase DHHC" evidence="8">
    <location>
        <begin position="1"/>
        <end position="84"/>
    </location>
</feature>
<evidence type="ECO:0000256" key="3">
    <source>
        <dbReference type="ARBA" id="ARBA00022692"/>
    </source>
</evidence>
<comment type="similarity">
    <text evidence="7">Belongs to the DHHC palmitoyltransferase family.</text>
</comment>
<dbReference type="GO" id="GO:0005783">
    <property type="term" value="C:endoplasmic reticulum"/>
    <property type="evidence" value="ECO:0007669"/>
    <property type="project" value="TreeGrafter"/>
</dbReference>
<dbReference type="GO" id="GO:0016188">
    <property type="term" value="P:synaptic vesicle maturation"/>
    <property type="evidence" value="ECO:0007669"/>
    <property type="project" value="TreeGrafter"/>
</dbReference>
<protein>
    <recommendedName>
        <fullName evidence="7">Palmitoyltransferase</fullName>
        <ecNumber evidence="7">2.3.1.225</ecNumber>
    </recommendedName>
</protein>
<evidence type="ECO:0000256" key="4">
    <source>
        <dbReference type="ARBA" id="ARBA00022989"/>
    </source>
</evidence>
<dbReference type="GO" id="GO:0016020">
    <property type="term" value="C:membrane"/>
    <property type="evidence" value="ECO:0007669"/>
    <property type="project" value="UniProtKB-SubCell"/>
</dbReference>
<comment type="subcellular location">
    <subcellularLocation>
        <location evidence="1">Membrane</location>
        <topology evidence="1">Multi-pass membrane protein</topology>
    </subcellularLocation>
</comment>
<evidence type="ECO:0000313" key="9">
    <source>
        <dbReference type="EMBL" id="KAK2170251.1"/>
    </source>
</evidence>
<keyword evidence="4 7" id="KW-1133">Transmembrane helix</keyword>
<dbReference type="EC" id="2.3.1.225" evidence="7"/>
<sequence>MDHHCPWVNNCVSFTNYKFFILFLGYSLLFCFYIAATSVQYFIKFWSTPKIDVVYLFMVAGIFVFNLLVLGGFHVLRVIYNQSTLGTSLIPQSHYTPREDIHG</sequence>
<organism evidence="9 10">
    <name type="scientific">Ridgeia piscesae</name>
    <name type="common">Tubeworm</name>
    <dbReference type="NCBI Taxonomy" id="27915"/>
    <lineage>
        <taxon>Eukaryota</taxon>
        <taxon>Metazoa</taxon>
        <taxon>Spiralia</taxon>
        <taxon>Lophotrochozoa</taxon>
        <taxon>Annelida</taxon>
        <taxon>Polychaeta</taxon>
        <taxon>Sedentaria</taxon>
        <taxon>Canalipalpata</taxon>
        <taxon>Sabellida</taxon>
        <taxon>Siboglinidae</taxon>
        <taxon>Ridgeia</taxon>
    </lineage>
</organism>
<gene>
    <name evidence="9" type="ORF">NP493_1156g02050</name>
</gene>
<evidence type="ECO:0000256" key="2">
    <source>
        <dbReference type="ARBA" id="ARBA00022679"/>
    </source>
</evidence>
<keyword evidence="10" id="KW-1185">Reference proteome</keyword>
<dbReference type="PANTHER" id="PTHR22883:SF147">
    <property type="entry name" value="PALMITOYLTRANSFERASE"/>
    <property type="match status" value="1"/>
</dbReference>
<dbReference type="PROSITE" id="PS50216">
    <property type="entry name" value="DHHC"/>
    <property type="match status" value="1"/>
</dbReference>
<dbReference type="GO" id="GO:0019706">
    <property type="term" value="F:protein-cysteine S-palmitoyltransferase activity"/>
    <property type="evidence" value="ECO:0007669"/>
    <property type="project" value="UniProtKB-EC"/>
</dbReference>
<proteinExistence type="inferred from homology"/>
<name>A0AAD9KF86_RIDPI</name>
<dbReference type="EMBL" id="JAODUO010001155">
    <property type="protein sequence ID" value="KAK2170251.1"/>
    <property type="molecule type" value="Genomic_DNA"/>
</dbReference>
<dbReference type="Proteomes" id="UP001209878">
    <property type="component" value="Unassembled WGS sequence"/>
</dbReference>
<dbReference type="Pfam" id="PF01529">
    <property type="entry name" value="DHHC"/>
    <property type="match status" value="1"/>
</dbReference>
<comment type="caution">
    <text evidence="9">The sequence shown here is derived from an EMBL/GenBank/DDBJ whole genome shotgun (WGS) entry which is preliminary data.</text>
</comment>